<gene>
    <name evidence="1" type="ORF">E2562_000528</name>
</gene>
<sequence>MVTVTWLLPLLHGRRCISSRSSIPEVADAPIALVDPDAMASGPPNLGALDRLAQRRRKRRQQRMGQRWVTQITRAGEGDNPI</sequence>
<dbReference type="EMBL" id="SPHZ02000009">
    <property type="protein sequence ID" value="KAF0897837.1"/>
    <property type="molecule type" value="Genomic_DNA"/>
</dbReference>
<accession>A0A6G1CCV3</accession>
<dbReference type="Proteomes" id="UP000479710">
    <property type="component" value="Unassembled WGS sequence"/>
</dbReference>
<keyword evidence="2" id="KW-1185">Reference proteome</keyword>
<proteinExistence type="predicted"/>
<evidence type="ECO:0000313" key="1">
    <source>
        <dbReference type="EMBL" id="KAF0897837.1"/>
    </source>
</evidence>
<name>A0A6G1CCV3_9ORYZ</name>
<protein>
    <submittedName>
        <fullName evidence="1">Uncharacterized protein</fullName>
    </submittedName>
</protein>
<organism evidence="1 2">
    <name type="scientific">Oryza meyeriana var. granulata</name>
    <dbReference type="NCBI Taxonomy" id="110450"/>
    <lineage>
        <taxon>Eukaryota</taxon>
        <taxon>Viridiplantae</taxon>
        <taxon>Streptophyta</taxon>
        <taxon>Embryophyta</taxon>
        <taxon>Tracheophyta</taxon>
        <taxon>Spermatophyta</taxon>
        <taxon>Magnoliopsida</taxon>
        <taxon>Liliopsida</taxon>
        <taxon>Poales</taxon>
        <taxon>Poaceae</taxon>
        <taxon>BOP clade</taxon>
        <taxon>Oryzoideae</taxon>
        <taxon>Oryzeae</taxon>
        <taxon>Oryzinae</taxon>
        <taxon>Oryza</taxon>
        <taxon>Oryza meyeriana</taxon>
    </lineage>
</organism>
<evidence type="ECO:0000313" key="2">
    <source>
        <dbReference type="Proteomes" id="UP000479710"/>
    </source>
</evidence>
<reference evidence="1 2" key="1">
    <citation type="submission" date="2019-11" db="EMBL/GenBank/DDBJ databases">
        <title>Whole genome sequence of Oryza granulata.</title>
        <authorList>
            <person name="Li W."/>
        </authorList>
    </citation>
    <scope>NUCLEOTIDE SEQUENCE [LARGE SCALE GENOMIC DNA]</scope>
    <source>
        <strain evidence="2">cv. Menghai</strain>
        <tissue evidence="1">Leaf</tissue>
    </source>
</reference>
<dbReference type="AlphaFoldDB" id="A0A6G1CCV3"/>
<comment type="caution">
    <text evidence="1">The sequence shown here is derived from an EMBL/GenBank/DDBJ whole genome shotgun (WGS) entry which is preliminary data.</text>
</comment>